<evidence type="ECO:0000256" key="6">
    <source>
        <dbReference type="ARBA" id="ARBA00022989"/>
    </source>
</evidence>
<evidence type="ECO:0000256" key="3">
    <source>
        <dbReference type="ARBA" id="ARBA00022692"/>
    </source>
</evidence>
<evidence type="ECO:0000256" key="9">
    <source>
        <dbReference type="SAM" id="Phobius"/>
    </source>
</evidence>
<dbReference type="InterPro" id="IPR051050">
    <property type="entry name" value="Lipid_II_flippase_MurJ/MviN"/>
</dbReference>
<keyword evidence="3 9" id="KW-0812">Transmembrane</keyword>
<evidence type="ECO:0000256" key="4">
    <source>
        <dbReference type="ARBA" id="ARBA00022960"/>
    </source>
</evidence>
<dbReference type="EMBL" id="AP026073">
    <property type="protein sequence ID" value="BDM70700.1"/>
    <property type="molecule type" value="Genomic_DNA"/>
</dbReference>
<dbReference type="Pfam" id="PF03023">
    <property type="entry name" value="MurJ"/>
    <property type="match status" value="1"/>
</dbReference>
<comment type="subcellular location">
    <subcellularLocation>
        <location evidence="1">Cell membrane</location>
        <topology evidence="1">Multi-pass membrane protein</topology>
    </subcellularLocation>
</comment>
<feature type="transmembrane region" description="Helical" evidence="9">
    <location>
        <begin position="397"/>
        <end position="418"/>
    </location>
</feature>
<feature type="transmembrane region" description="Helical" evidence="9">
    <location>
        <begin position="190"/>
        <end position="210"/>
    </location>
</feature>
<feature type="transmembrane region" description="Helical" evidence="9">
    <location>
        <begin position="430"/>
        <end position="452"/>
    </location>
</feature>
<feature type="transmembrane region" description="Helical" evidence="9">
    <location>
        <begin position="78"/>
        <end position="97"/>
    </location>
</feature>
<dbReference type="NCBIfam" id="TIGR01695">
    <property type="entry name" value="murJ_mviN"/>
    <property type="match status" value="1"/>
</dbReference>
<evidence type="ECO:0000313" key="11">
    <source>
        <dbReference type="Proteomes" id="UP001059597"/>
    </source>
</evidence>
<evidence type="ECO:0000256" key="5">
    <source>
        <dbReference type="ARBA" id="ARBA00022984"/>
    </source>
</evidence>
<reference evidence="10" key="1">
    <citation type="submission" date="2022-06" db="EMBL/GenBank/DDBJ databases">
        <title>Complete genome sequence of Streptomyces nigrescens HEK616.</title>
        <authorList>
            <person name="Asamizu S."/>
            <person name="Onaka H."/>
        </authorList>
    </citation>
    <scope>NUCLEOTIDE SEQUENCE</scope>
    <source>
        <strain evidence="10">HEK616</strain>
    </source>
</reference>
<feature type="transmembrane region" description="Helical" evidence="9">
    <location>
        <begin position="458"/>
        <end position="480"/>
    </location>
</feature>
<proteinExistence type="predicted"/>
<keyword evidence="4" id="KW-0133">Cell shape</keyword>
<feature type="transmembrane region" description="Helical" evidence="9">
    <location>
        <begin position="230"/>
        <end position="252"/>
    </location>
</feature>
<dbReference type="Proteomes" id="UP001059597">
    <property type="component" value="Chromosome"/>
</dbReference>
<sequence>MIEGTSDDTMQLRVPGREIPAGDPAAGEKEAGGGLVRSSLLMAVGTVASRATGLFRNVLQAAALGTGLLATTYNTANVVPMSLYTLLIGGALNSVLVPQLVRARAEHPDGGRAHEQRLVTLVLSVLTVGTLLSVWAAPQIVALYTPDTPRTHAAFALTVVFARFLLPQIFFYGLFFILGQVLNARSRFGAMMWTPVLNNVVLIAMFGLYLGLLAGPDRIEDITPGQIDLLGLATTGGIALQALALVPFVRAAGFRFRPRFDWRGSGLGKSISAARWTLLFVLANLAAMTVVTHYAGAADRQLPTAGVGYTAYNYAQGIWTLPQSIVTVSLVTALLPRMSRAVAEHRLDDLRSDLSRALRVSGVLIVPAAFFFVALGPQTAQLLFAHGSVNAASAAPIGHMLQAFGLGLIPFSAQYLLLRGFYAFEDTRTPFWTGAGIAALNIALATACHLLLPARWAVTGMAAAYTVAYGAGLLLTALLLRRRLSGRLDGRRLCRTYGKLTGAAAVAGAVAWLVARACSGVAVPAFWSPVLALAAGGLTMALLFLGLARLLKVTELRTLPGLR</sequence>
<feature type="transmembrane region" description="Helical" evidence="9">
    <location>
        <begin position="357"/>
        <end position="377"/>
    </location>
</feature>
<evidence type="ECO:0000256" key="1">
    <source>
        <dbReference type="ARBA" id="ARBA00004651"/>
    </source>
</evidence>
<feature type="transmembrane region" description="Helical" evidence="9">
    <location>
        <begin position="273"/>
        <end position="296"/>
    </location>
</feature>
<dbReference type="InterPro" id="IPR004268">
    <property type="entry name" value="MurJ"/>
</dbReference>
<keyword evidence="11" id="KW-1185">Reference proteome</keyword>
<feature type="region of interest" description="Disordered" evidence="8">
    <location>
        <begin position="1"/>
        <end position="30"/>
    </location>
</feature>
<evidence type="ECO:0000256" key="8">
    <source>
        <dbReference type="SAM" id="MobiDB-lite"/>
    </source>
</evidence>
<dbReference type="PANTHER" id="PTHR47019:SF1">
    <property type="entry name" value="LIPID II FLIPPASE MURJ"/>
    <property type="match status" value="1"/>
</dbReference>
<evidence type="ECO:0000313" key="10">
    <source>
        <dbReference type="EMBL" id="BDM70700.1"/>
    </source>
</evidence>
<feature type="transmembrane region" description="Helical" evidence="9">
    <location>
        <begin position="529"/>
        <end position="551"/>
    </location>
</feature>
<evidence type="ECO:0000256" key="2">
    <source>
        <dbReference type="ARBA" id="ARBA00022475"/>
    </source>
</evidence>
<organism evidence="10 11">
    <name type="scientific">Streptomyces nigrescens</name>
    <dbReference type="NCBI Taxonomy" id="1920"/>
    <lineage>
        <taxon>Bacteria</taxon>
        <taxon>Bacillati</taxon>
        <taxon>Actinomycetota</taxon>
        <taxon>Actinomycetes</taxon>
        <taxon>Kitasatosporales</taxon>
        <taxon>Streptomycetaceae</taxon>
        <taxon>Streptomyces</taxon>
    </lineage>
</organism>
<feature type="transmembrane region" description="Helical" evidence="9">
    <location>
        <begin position="153"/>
        <end position="178"/>
    </location>
</feature>
<gene>
    <name evidence="10" type="ORF">HEK616_41870</name>
</gene>
<dbReference type="CDD" id="cd13123">
    <property type="entry name" value="MATE_MurJ_like"/>
    <property type="match status" value="1"/>
</dbReference>
<accession>A0ABM7ZWF9</accession>
<feature type="transmembrane region" description="Helical" evidence="9">
    <location>
        <begin position="316"/>
        <end position="336"/>
    </location>
</feature>
<evidence type="ECO:0008006" key="12">
    <source>
        <dbReference type="Google" id="ProtNLM"/>
    </source>
</evidence>
<feature type="transmembrane region" description="Helical" evidence="9">
    <location>
        <begin position="500"/>
        <end position="523"/>
    </location>
</feature>
<protein>
    <recommendedName>
        <fullName evidence="12">Integral membrane protein MviN</fullName>
    </recommendedName>
</protein>
<dbReference type="PANTHER" id="PTHR47019">
    <property type="entry name" value="LIPID II FLIPPASE MURJ"/>
    <property type="match status" value="1"/>
</dbReference>
<keyword evidence="2" id="KW-1003">Cell membrane</keyword>
<keyword evidence="5" id="KW-0573">Peptidoglycan synthesis</keyword>
<keyword evidence="7 9" id="KW-0472">Membrane</keyword>
<dbReference type="PRINTS" id="PR01806">
    <property type="entry name" value="VIRFACTRMVIN"/>
</dbReference>
<evidence type="ECO:0000256" key="7">
    <source>
        <dbReference type="ARBA" id="ARBA00023136"/>
    </source>
</evidence>
<dbReference type="RefSeq" id="WP_410011221.1">
    <property type="nucleotide sequence ID" value="NZ_AP026073.1"/>
</dbReference>
<keyword evidence="6 9" id="KW-1133">Transmembrane helix</keyword>
<feature type="transmembrane region" description="Helical" evidence="9">
    <location>
        <begin position="118"/>
        <end position="141"/>
    </location>
</feature>
<name>A0ABM7ZWF9_STRNI</name>